<dbReference type="InterPro" id="IPR036162">
    <property type="entry name" value="Resolvase-like_N_sf"/>
</dbReference>
<dbReference type="GO" id="GO:0000150">
    <property type="term" value="F:DNA strand exchange activity"/>
    <property type="evidence" value="ECO:0007669"/>
    <property type="project" value="InterPro"/>
</dbReference>
<gene>
    <name evidence="2" type="ORF">D2A34_05180</name>
</gene>
<dbReference type="Proteomes" id="UP000265930">
    <property type="component" value="Unassembled WGS sequence"/>
</dbReference>
<accession>A0A399J1F5</accession>
<dbReference type="AlphaFoldDB" id="A0A399J1F5"/>
<dbReference type="EMBL" id="QXDJ01000001">
    <property type="protein sequence ID" value="RII36776.1"/>
    <property type="molecule type" value="Genomic_DNA"/>
</dbReference>
<dbReference type="Gene3D" id="3.90.1750.20">
    <property type="entry name" value="Putative Large Serine Recombinase, Chain B, Domain 2"/>
    <property type="match status" value="1"/>
</dbReference>
<dbReference type="CDD" id="cd00338">
    <property type="entry name" value="Ser_Recombinase"/>
    <property type="match status" value="1"/>
</dbReference>
<evidence type="ECO:0000313" key="3">
    <source>
        <dbReference type="Proteomes" id="UP000265930"/>
    </source>
</evidence>
<dbReference type="Pfam" id="PF00239">
    <property type="entry name" value="Resolvase"/>
    <property type="match status" value="1"/>
</dbReference>
<dbReference type="PANTHER" id="PTHR30461">
    <property type="entry name" value="DNA-INVERTASE FROM LAMBDOID PROPHAGE"/>
    <property type="match status" value="1"/>
</dbReference>
<dbReference type="SMART" id="SM00857">
    <property type="entry name" value="Resolvase"/>
    <property type="match status" value="1"/>
</dbReference>
<protein>
    <submittedName>
        <fullName evidence="2">Recombinase family protein</fullName>
    </submittedName>
</protein>
<dbReference type="PROSITE" id="PS51737">
    <property type="entry name" value="RECOMBINASE_DNA_BIND"/>
    <property type="match status" value="1"/>
</dbReference>
<dbReference type="PANTHER" id="PTHR30461:SF23">
    <property type="entry name" value="DNA RECOMBINASE-RELATED"/>
    <property type="match status" value="1"/>
</dbReference>
<sequence length="504" mass="59665">MKSALYCRVSTTHDDQNTSYELQQKYQNEQFEIVQIYAEKTTGRYLKKRPEMQQLLNDCGVEITFNNNQPIFIETDRTPMYENIIVANTSRFGRNIVEVKQIIEILHKKNVAIWFDDLGKFSNAKDLSLTLDLLFLLDENYSKQVQQKVIHGLERARKEGYLHINSTFFGMDYMSESNTLVPNDESKIVVEIFNKYKEGDSLRKLAALYNFTQSRVKDIIDNPRYAGYNFYNKYIEGTKKKKPIEELEIFESDRITPIISLDLWKECQEIKKSRKCGTRGINNQTYALSSKIICCKCGTKFFHKQANIRPNSDLWKCRLSHNEPHKCDMKGISEKTIIKYLKSEYGLKAIRDTLKFKIDLAISNIEIEDKESIELKLEPLKQKMERLKKLYIMGDITEEEYIESRAEFKSNYDKYVNLLEDISNKQLNIIKLNSLKKDYNKILDNYEVLLEENPQELFRKIEYIKVDKIQDIIKNRYNSFVREVMFNDFLPIKEYYGQFIILEE</sequence>
<dbReference type="InterPro" id="IPR050639">
    <property type="entry name" value="SSR_resolvase"/>
</dbReference>
<dbReference type="InterPro" id="IPR038109">
    <property type="entry name" value="DNA_bind_recomb_sf"/>
</dbReference>
<dbReference type="InterPro" id="IPR006119">
    <property type="entry name" value="Resolv_N"/>
</dbReference>
<proteinExistence type="predicted"/>
<dbReference type="SUPFAM" id="SSF53041">
    <property type="entry name" value="Resolvase-like"/>
    <property type="match status" value="1"/>
</dbReference>
<dbReference type="RefSeq" id="WP_119365925.1">
    <property type="nucleotide sequence ID" value="NZ_QXDJ01000001.1"/>
</dbReference>
<name>A0A399J1F5_9CLOT</name>
<comment type="caution">
    <text evidence="2">The sequence shown here is derived from an EMBL/GenBank/DDBJ whole genome shotgun (WGS) entry which is preliminary data.</text>
</comment>
<evidence type="ECO:0000259" key="1">
    <source>
        <dbReference type="PROSITE" id="PS51737"/>
    </source>
</evidence>
<feature type="domain" description="Recombinase" evidence="1">
    <location>
        <begin position="168"/>
        <end position="277"/>
    </location>
</feature>
<organism evidence="2 3">
    <name type="scientific">Clostridium chromiireducens</name>
    <dbReference type="NCBI Taxonomy" id="225345"/>
    <lineage>
        <taxon>Bacteria</taxon>
        <taxon>Bacillati</taxon>
        <taxon>Bacillota</taxon>
        <taxon>Clostridia</taxon>
        <taxon>Eubacteriales</taxon>
        <taxon>Clostridiaceae</taxon>
        <taxon>Clostridium</taxon>
    </lineage>
</organism>
<dbReference type="InterPro" id="IPR011109">
    <property type="entry name" value="DNA_bind_recombinase_dom"/>
</dbReference>
<dbReference type="GO" id="GO:0003677">
    <property type="term" value="F:DNA binding"/>
    <property type="evidence" value="ECO:0007669"/>
    <property type="project" value="InterPro"/>
</dbReference>
<evidence type="ECO:0000313" key="2">
    <source>
        <dbReference type="EMBL" id="RII36776.1"/>
    </source>
</evidence>
<dbReference type="Pfam" id="PF07508">
    <property type="entry name" value="Recombinase"/>
    <property type="match status" value="1"/>
</dbReference>
<reference evidence="2 3" key="1">
    <citation type="submission" date="2018-08" db="EMBL/GenBank/DDBJ databases">
        <title>Genome of Clostridium chromiireducens C1, DSM12136.</title>
        <authorList>
            <person name="Xing M."/>
            <person name="Wei Y."/>
            <person name="Ang E.L."/>
            <person name="Zhao H."/>
            <person name="Zhang Y."/>
        </authorList>
    </citation>
    <scope>NUCLEOTIDE SEQUENCE [LARGE SCALE GENOMIC DNA]</scope>
    <source>
        <strain evidence="2 3">C1</strain>
    </source>
</reference>
<dbReference type="Gene3D" id="3.40.50.1390">
    <property type="entry name" value="Resolvase, N-terminal catalytic domain"/>
    <property type="match status" value="1"/>
</dbReference>